<evidence type="ECO:0000256" key="9">
    <source>
        <dbReference type="ARBA" id="ARBA00018909"/>
    </source>
</evidence>
<evidence type="ECO:0000256" key="8">
    <source>
        <dbReference type="ARBA" id="ARBA00012396"/>
    </source>
</evidence>
<keyword evidence="16" id="KW-0511">Multifunctional enzyme</keyword>
<dbReference type="GO" id="GO:0016117">
    <property type="term" value="P:carotenoid biosynthetic process"/>
    <property type="evidence" value="ECO:0007669"/>
    <property type="project" value="UniProtKB-KW"/>
</dbReference>
<dbReference type="Gene3D" id="1.10.600.10">
    <property type="entry name" value="Farnesyl Diphosphate Synthase"/>
    <property type="match status" value="1"/>
</dbReference>
<dbReference type="SFLD" id="SFLDS00005">
    <property type="entry name" value="Isoprenoid_Synthase_Type_I"/>
    <property type="match status" value="1"/>
</dbReference>
<feature type="transmembrane region" description="Helical" evidence="19">
    <location>
        <begin position="12"/>
        <end position="30"/>
    </location>
</feature>
<feature type="transmembrane region" description="Helical" evidence="19">
    <location>
        <begin position="50"/>
        <end position="69"/>
    </location>
</feature>
<dbReference type="Proteomes" id="UP000799302">
    <property type="component" value="Unassembled WGS sequence"/>
</dbReference>
<organism evidence="20 21">
    <name type="scientific">Microthyrium microscopicum</name>
    <dbReference type="NCBI Taxonomy" id="703497"/>
    <lineage>
        <taxon>Eukaryota</taxon>
        <taxon>Fungi</taxon>
        <taxon>Dikarya</taxon>
        <taxon>Ascomycota</taxon>
        <taxon>Pezizomycotina</taxon>
        <taxon>Dothideomycetes</taxon>
        <taxon>Dothideomycetes incertae sedis</taxon>
        <taxon>Microthyriales</taxon>
        <taxon>Microthyriaceae</taxon>
        <taxon>Microthyrium</taxon>
    </lineage>
</organism>
<evidence type="ECO:0000256" key="5">
    <source>
        <dbReference type="ARBA" id="ARBA00008247"/>
    </source>
</evidence>
<feature type="transmembrane region" description="Helical" evidence="19">
    <location>
        <begin position="76"/>
        <end position="95"/>
    </location>
</feature>
<dbReference type="GO" id="GO:0051996">
    <property type="term" value="F:squalene synthase [NAD(P)H] activity"/>
    <property type="evidence" value="ECO:0007669"/>
    <property type="project" value="InterPro"/>
</dbReference>
<evidence type="ECO:0000256" key="18">
    <source>
        <dbReference type="ARBA" id="ARBA00029335"/>
    </source>
</evidence>
<evidence type="ECO:0000256" key="19">
    <source>
        <dbReference type="SAM" id="Phobius"/>
    </source>
</evidence>
<dbReference type="EC" id="2.5.1.32" evidence="8"/>
<keyword evidence="10" id="KW-0808">Transferase</keyword>
<dbReference type="EMBL" id="MU004234">
    <property type="protein sequence ID" value="KAF2669846.1"/>
    <property type="molecule type" value="Genomic_DNA"/>
</dbReference>
<evidence type="ECO:0000256" key="16">
    <source>
        <dbReference type="ARBA" id="ARBA00023268"/>
    </source>
</evidence>
<sequence>MQTNAAPLLHFQKWRVVTAFSNLLCFPISLGSHTSREISKMSWDYALVHIKYTIPPAVLLTLVFWPLATRLDVQRVLILITIAVVSTIPWDSYLIRSSVWSYPPTAVIGPTLFSIPFEEVFFFIIQTYITSLLYLLLSRPVVHGAYLQVKQFAEPRSNSKTTHYFDSRKYGQVICSTVFLIGAGQIYGSRPQLYLGLILAWSSPFILLLWSVASQLILSIPRSASVLPIVVPTLYLWIVDTLALRRGTWCINHETKTGLFLWPHLEIEEAIFFFLTNVLVVFGQIAIDTTLAIIENTGNTNPCPSTLPGPVEIFNAIITPYTAFDDSRTAGLKDGVSRLKAKSRSFYLASAMFRGNLRNDLILLYSFCRAADDLVDEAGDSLQGSIWVKKLFIFLDMAYDSNVSSQTLHDWIWSELPTHVQSAFVALPVHCLEQQPLIDLIKGFEMDLRFDDYKDQQHSSNKATQIGKVGYDDGQDTSQWPIRTDMDLEIYGSLVAGTVAHLVMNLVFHHSDHNISSEDQAKVIKSASDMGTALQLVNIARDVQCDSQIGRVYLPLLALKDEGLQPRDVLEDANSEQVRRVRMKILSRSFEIYSNSKAAIDQIPPDARPGIKVAVESYMEIGRVLQAKIPSDHGEQKEGRATVPIGRRLWVAWKQMQQP</sequence>
<comment type="catalytic activity">
    <reaction evidence="18">
        <text>all-trans-lycopene = gamma-carotene</text>
        <dbReference type="Rhea" id="RHEA:32219"/>
        <dbReference type="ChEBI" id="CHEBI:15948"/>
        <dbReference type="ChEBI" id="CHEBI:27740"/>
        <dbReference type="EC" id="5.5.1.19"/>
    </reaction>
</comment>
<dbReference type="Pfam" id="PF00494">
    <property type="entry name" value="SQS_PSY"/>
    <property type="match status" value="1"/>
</dbReference>
<feature type="transmembrane region" description="Helical" evidence="19">
    <location>
        <begin position="193"/>
        <end position="213"/>
    </location>
</feature>
<dbReference type="PANTHER" id="PTHR31480">
    <property type="entry name" value="BIFUNCTIONAL LYCOPENE CYCLASE/PHYTOENE SYNTHASE"/>
    <property type="match status" value="1"/>
</dbReference>
<evidence type="ECO:0000256" key="11">
    <source>
        <dbReference type="ARBA" id="ARBA00022692"/>
    </source>
</evidence>
<evidence type="ECO:0000256" key="10">
    <source>
        <dbReference type="ARBA" id="ARBA00022679"/>
    </source>
</evidence>
<keyword evidence="12" id="KW-0125">Carotenoid biosynthesis</keyword>
<keyword evidence="15" id="KW-0413">Isomerase</keyword>
<gene>
    <name evidence="20" type="ORF">BT63DRAFT_223269</name>
</gene>
<keyword evidence="21" id="KW-1185">Reference proteome</keyword>
<evidence type="ECO:0000256" key="12">
    <source>
        <dbReference type="ARBA" id="ARBA00022746"/>
    </source>
</evidence>
<evidence type="ECO:0000256" key="14">
    <source>
        <dbReference type="ARBA" id="ARBA00023136"/>
    </source>
</evidence>
<feature type="transmembrane region" description="Helical" evidence="19">
    <location>
        <begin position="120"/>
        <end position="137"/>
    </location>
</feature>
<dbReference type="SFLD" id="SFLDG01018">
    <property type="entry name" value="Squalene/Phytoene_Synthase_Lik"/>
    <property type="match status" value="1"/>
</dbReference>
<feature type="transmembrane region" description="Helical" evidence="19">
    <location>
        <begin position="170"/>
        <end position="187"/>
    </location>
</feature>
<dbReference type="UniPathway" id="UPA00799">
    <property type="reaction ID" value="UER00773"/>
</dbReference>
<evidence type="ECO:0000256" key="3">
    <source>
        <dbReference type="ARBA" id="ARBA00005089"/>
    </source>
</evidence>
<comment type="pathway">
    <text evidence="4">Carotenoid biosynthesis; phytoene biosynthesis; all-trans-phytoene from geranylgeranyl diphosphate: step 1/1.</text>
</comment>
<proteinExistence type="inferred from homology"/>
<dbReference type="GO" id="GO:0016020">
    <property type="term" value="C:membrane"/>
    <property type="evidence" value="ECO:0007669"/>
    <property type="project" value="UniProtKB-SubCell"/>
</dbReference>
<keyword evidence="14 19" id="KW-0472">Membrane</keyword>
<evidence type="ECO:0000256" key="17">
    <source>
        <dbReference type="ARBA" id="ARBA00029313"/>
    </source>
</evidence>
<comment type="similarity">
    <text evidence="5">In the N-terminal section; belongs to the lycopene beta-cyclase family.</text>
</comment>
<protein>
    <recommendedName>
        <fullName evidence="9">Bifunctional lycopene cyclase/phytoene synthase</fullName>
        <ecNumber evidence="8">2.5.1.32</ecNumber>
        <ecNumber evidence="7">5.5.1.19</ecNumber>
    </recommendedName>
</protein>
<evidence type="ECO:0000256" key="13">
    <source>
        <dbReference type="ARBA" id="ARBA00022989"/>
    </source>
</evidence>
<evidence type="ECO:0000256" key="7">
    <source>
        <dbReference type="ARBA" id="ARBA00012242"/>
    </source>
</evidence>
<dbReference type="OrthoDB" id="6600518at2759"/>
<dbReference type="InterPro" id="IPR033904">
    <property type="entry name" value="Trans_IPPS_HH"/>
</dbReference>
<comment type="subcellular location">
    <subcellularLocation>
        <location evidence="2">Membrane</location>
        <topology evidence="2">Multi-pass membrane protein</topology>
    </subcellularLocation>
</comment>
<dbReference type="CDD" id="cd00683">
    <property type="entry name" value="Trans_IPPS_HH"/>
    <property type="match status" value="1"/>
</dbReference>
<dbReference type="PROSITE" id="PS01045">
    <property type="entry name" value="SQUALEN_PHYTOEN_SYN_2"/>
    <property type="match status" value="1"/>
</dbReference>
<comment type="catalytic activity">
    <reaction evidence="1">
        <text>2 (2E,6E,10E)-geranylgeranyl diphosphate = 15-cis-phytoene + 2 diphosphate</text>
        <dbReference type="Rhea" id="RHEA:34475"/>
        <dbReference type="ChEBI" id="CHEBI:27787"/>
        <dbReference type="ChEBI" id="CHEBI:33019"/>
        <dbReference type="ChEBI" id="CHEBI:58756"/>
        <dbReference type="EC" id="2.5.1.32"/>
    </reaction>
</comment>
<comment type="catalytic activity">
    <reaction evidence="17">
        <text>gamma-carotene = all-trans-beta-carotene</text>
        <dbReference type="Rhea" id="RHEA:32239"/>
        <dbReference type="ChEBI" id="CHEBI:17579"/>
        <dbReference type="ChEBI" id="CHEBI:27740"/>
        <dbReference type="EC" id="5.5.1.19"/>
    </reaction>
</comment>
<dbReference type="UniPathway" id="UPA00802"/>
<comment type="similarity">
    <text evidence="6">In the C-terminal section; belongs to the phytoene/squalene synthase family.</text>
</comment>
<feature type="transmembrane region" description="Helical" evidence="19">
    <location>
        <begin position="225"/>
        <end position="244"/>
    </location>
</feature>
<evidence type="ECO:0000313" key="21">
    <source>
        <dbReference type="Proteomes" id="UP000799302"/>
    </source>
</evidence>
<evidence type="ECO:0000256" key="2">
    <source>
        <dbReference type="ARBA" id="ARBA00004141"/>
    </source>
</evidence>
<dbReference type="NCBIfam" id="TIGR03462">
    <property type="entry name" value="CarR_dom_SF"/>
    <property type="match status" value="2"/>
</dbReference>
<dbReference type="InterPro" id="IPR002060">
    <property type="entry name" value="Squ/phyt_synthse"/>
</dbReference>
<reference evidence="20" key="1">
    <citation type="journal article" date="2020" name="Stud. Mycol.">
        <title>101 Dothideomycetes genomes: a test case for predicting lifestyles and emergence of pathogens.</title>
        <authorList>
            <person name="Haridas S."/>
            <person name="Albert R."/>
            <person name="Binder M."/>
            <person name="Bloem J."/>
            <person name="Labutti K."/>
            <person name="Salamov A."/>
            <person name="Andreopoulos B."/>
            <person name="Baker S."/>
            <person name="Barry K."/>
            <person name="Bills G."/>
            <person name="Bluhm B."/>
            <person name="Cannon C."/>
            <person name="Castanera R."/>
            <person name="Culley D."/>
            <person name="Daum C."/>
            <person name="Ezra D."/>
            <person name="Gonzalez J."/>
            <person name="Henrissat B."/>
            <person name="Kuo A."/>
            <person name="Liang C."/>
            <person name="Lipzen A."/>
            <person name="Lutzoni F."/>
            <person name="Magnuson J."/>
            <person name="Mondo S."/>
            <person name="Nolan M."/>
            <person name="Ohm R."/>
            <person name="Pangilinan J."/>
            <person name="Park H.-J."/>
            <person name="Ramirez L."/>
            <person name="Alfaro M."/>
            <person name="Sun H."/>
            <person name="Tritt A."/>
            <person name="Yoshinaga Y."/>
            <person name="Zwiers L.-H."/>
            <person name="Turgeon B."/>
            <person name="Goodwin S."/>
            <person name="Spatafora J."/>
            <person name="Crous P."/>
            <person name="Grigoriev I."/>
        </authorList>
    </citation>
    <scope>NUCLEOTIDE SEQUENCE</scope>
    <source>
        <strain evidence="20">CBS 115976</strain>
    </source>
</reference>
<comment type="pathway">
    <text evidence="3">Carotenoid biosynthesis; beta-carotene biosynthesis.</text>
</comment>
<evidence type="ECO:0000256" key="4">
    <source>
        <dbReference type="ARBA" id="ARBA00005172"/>
    </source>
</evidence>
<evidence type="ECO:0000256" key="15">
    <source>
        <dbReference type="ARBA" id="ARBA00023235"/>
    </source>
</evidence>
<dbReference type="GO" id="GO:0045436">
    <property type="term" value="F:lycopene beta cyclase activity"/>
    <property type="evidence" value="ECO:0007669"/>
    <property type="project" value="UniProtKB-ARBA"/>
</dbReference>
<keyword evidence="13 19" id="KW-1133">Transmembrane helix</keyword>
<dbReference type="InterPro" id="IPR019845">
    <property type="entry name" value="Squalene/phytoene_synthase_CS"/>
</dbReference>
<name>A0A6A6UE00_9PEZI</name>
<keyword evidence="11 19" id="KW-0812">Transmembrane</keyword>
<accession>A0A6A6UE00</accession>
<dbReference type="AlphaFoldDB" id="A0A6A6UE00"/>
<evidence type="ECO:0000256" key="6">
    <source>
        <dbReference type="ARBA" id="ARBA00008406"/>
    </source>
</evidence>
<evidence type="ECO:0000256" key="1">
    <source>
        <dbReference type="ARBA" id="ARBA00001805"/>
    </source>
</evidence>
<dbReference type="InterPro" id="IPR017825">
    <property type="entry name" value="Lycopene_cyclase_dom"/>
</dbReference>
<dbReference type="GO" id="GO:0016872">
    <property type="term" value="F:intramolecular lyase activity"/>
    <property type="evidence" value="ECO:0007669"/>
    <property type="project" value="InterPro"/>
</dbReference>
<evidence type="ECO:0000313" key="20">
    <source>
        <dbReference type="EMBL" id="KAF2669846.1"/>
    </source>
</evidence>
<dbReference type="EC" id="5.5.1.19" evidence="7"/>
<dbReference type="SUPFAM" id="SSF48576">
    <property type="entry name" value="Terpenoid synthases"/>
    <property type="match status" value="1"/>
</dbReference>
<dbReference type="InterPro" id="IPR008949">
    <property type="entry name" value="Isoprenoid_synthase_dom_sf"/>
</dbReference>